<accession>A0A5C5XMQ6</accession>
<dbReference type="SUPFAM" id="SSF52799">
    <property type="entry name" value="(Phosphotyrosine protein) phosphatases II"/>
    <property type="match status" value="1"/>
</dbReference>
<name>A0A5C5XMQ6_9PLAN</name>
<organism evidence="1 2">
    <name type="scientific">Rubinisphaera italica</name>
    <dbReference type="NCBI Taxonomy" id="2527969"/>
    <lineage>
        <taxon>Bacteria</taxon>
        <taxon>Pseudomonadati</taxon>
        <taxon>Planctomycetota</taxon>
        <taxon>Planctomycetia</taxon>
        <taxon>Planctomycetales</taxon>
        <taxon>Planctomycetaceae</taxon>
        <taxon>Rubinisphaera</taxon>
    </lineage>
</organism>
<dbReference type="RefSeq" id="WP_146505635.1">
    <property type="nucleotide sequence ID" value="NZ_SJPG01000001.1"/>
</dbReference>
<comment type="caution">
    <text evidence="1">The sequence shown here is derived from an EMBL/GenBank/DDBJ whole genome shotgun (WGS) entry which is preliminary data.</text>
</comment>
<dbReference type="InterPro" id="IPR029021">
    <property type="entry name" value="Prot-tyrosine_phosphatase-like"/>
</dbReference>
<dbReference type="Gene3D" id="3.90.190.10">
    <property type="entry name" value="Protein tyrosine phosphatase superfamily"/>
    <property type="match status" value="1"/>
</dbReference>
<dbReference type="AlphaFoldDB" id="A0A5C5XMQ6"/>
<reference evidence="1 2" key="1">
    <citation type="submission" date="2019-02" db="EMBL/GenBank/DDBJ databases">
        <title>Deep-cultivation of Planctomycetes and their phenomic and genomic characterization uncovers novel biology.</title>
        <authorList>
            <person name="Wiegand S."/>
            <person name="Jogler M."/>
            <person name="Boedeker C."/>
            <person name="Pinto D."/>
            <person name="Vollmers J."/>
            <person name="Rivas-Marin E."/>
            <person name="Kohn T."/>
            <person name="Peeters S.H."/>
            <person name="Heuer A."/>
            <person name="Rast P."/>
            <person name="Oberbeckmann S."/>
            <person name="Bunk B."/>
            <person name="Jeske O."/>
            <person name="Meyerdierks A."/>
            <person name="Storesund J.E."/>
            <person name="Kallscheuer N."/>
            <person name="Luecker S."/>
            <person name="Lage O.M."/>
            <person name="Pohl T."/>
            <person name="Merkel B.J."/>
            <person name="Hornburger P."/>
            <person name="Mueller R.-W."/>
            <person name="Bruemmer F."/>
            <person name="Labrenz M."/>
            <person name="Spormann A.M."/>
            <person name="Op Den Camp H."/>
            <person name="Overmann J."/>
            <person name="Amann R."/>
            <person name="Jetten M.S.M."/>
            <person name="Mascher T."/>
            <person name="Medema M.H."/>
            <person name="Devos D.P."/>
            <person name="Kaster A.-K."/>
            <person name="Ovreas L."/>
            <person name="Rohde M."/>
            <person name="Galperin M.Y."/>
            <person name="Jogler C."/>
        </authorList>
    </citation>
    <scope>NUCLEOTIDE SEQUENCE [LARGE SCALE GENOMIC DNA]</scope>
    <source>
        <strain evidence="1 2">Pan54</strain>
    </source>
</reference>
<dbReference type="EMBL" id="SJPG01000001">
    <property type="protein sequence ID" value="TWT63859.1"/>
    <property type="molecule type" value="Genomic_DNA"/>
</dbReference>
<protein>
    <submittedName>
        <fullName evidence="1">Dual specificity phosphatase, catalytic domain</fullName>
    </submittedName>
</protein>
<dbReference type="Proteomes" id="UP000316095">
    <property type="component" value="Unassembled WGS sequence"/>
</dbReference>
<sequence>MIPIPDSKLWIGNASDARNLQEIRKLDIRAVFLLAYEEPIFNYPRDLTVIRLPLLDGGENDFFNLDIAVRSLISLIRNDIQTLVTCSMGMSRSPVIISAALAKHHSQPFDEVLSSVCRSMPSDVSPGFYQYVRSVFDQLI</sequence>
<evidence type="ECO:0000313" key="2">
    <source>
        <dbReference type="Proteomes" id="UP000316095"/>
    </source>
</evidence>
<proteinExistence type="predicted"/>
<dbReference type="OrthoDB" id="278239at2"/>
<dbReference type="CDD" id="cd14498">
    <property type="entry name" value="DSP"/>
    <property type="match status" value="1"/>
</dbReference>
<gene>
    <name evidence="1" type="ORF">Pan54_46180</name>
</gene>
<evidence type="ECO:0000313" key="1">
    <source>
        <dbReference type="EMBL" id="TWT63859.1"/>
    </source>
</evidence>
<keyword evidence="2" id="KW-1185">Reference proteome</keyword>